<name>A0A127V9D2_9SPHI</name>
<dbReference type="AlphaFoldDB" id="A0A127V9D2"/>
<dbReference type="EMBL" id="CP014504">
    <property type="protein sequence ID" value="AMP97849.1"/>
    <property type="molecule type" value="Genomic_DNA"/>
</dbReference>
<dbReference type="Proteomes" id="UP000071561">
    <property type="component" value="Chromosome"/>
</dbReference>
<dbReference type="PATRIC" id="fig|188932.3.peg.935"/>
<dbReference type="KEGG" id="pcm:AY601_0908"/>
<accession>A0A127V9D2</accession>
<keyword evidence="2" id="KW-1185">Reference proteome</keyword>
<sequence>MKTDLIEIFQTIRATLQPYTTLGFNDGTNSDQKYDLWAASPAQQDGEGKSGVFFLSIEIKDDHVAFELLPDSIPQHERTMFIKELDDVTLNLIEDKVAAGYKIFKAHEWV</sequence>
<evidence type="ECO:0000313" key="2">
    <source>
        <dbReference type="Proteomes" id="UP000071561"/>
    </source>
</evidence>
<protein>
    <submittedName>
        <fullName evidence="1">Uncharacterized protein</fullName>
    </submittedName>
</protein>
<dbReference type="OrthoDB" id="6331972at2"/>
<evidence type="ECO:0000313" key="1">
    <source>
        <dbReference type="EMBL" id="AMP97849.1"/>
    </source>
</evidence>
<reference evidence="1 2" key="1">
    <citation type="submission" date="2016-03" db="EMBL/GenBank/DDBJ databases">
        <title>Complete genome sequence of Pedobacter cryoconitis PAMC 27485.</title>
        <authorList>
            <person name="Lee J."/>
            <person name="Kim O.-S."/>
        </authorList>
    </citation>
    <scope>NUCLEOTIDE SEQUENCE [LARGE SCALE GENOMIC DNA]</scope>
    <source>
        <strain evidence="1 2">PAMC 27485</strain>
    </source>
</reference>
<gene>
    <name evidence="1" type="ORF">AY601_0908</name>
</gene>
<organism evidence="1 2">
    <name type="scientific">Pedobacter cryoconitis</name>
    <dbReference type="NCBI Taxonomy" id="188932"/>
    <lineage>
        <taxon>Bacteria</taxon>
        <taxon>Pseudomonadati</taxon>
        <taxon>Bacteroidota</taxon>
        <taxon>Sphingobacteriia</taxon>
        <taxon>Sphingobacteriales</taxon>
        <taxon>Sphingobacteriaceae</taxon>
        <taxon>Pedobacter</taxon>
    </lineage>
</organism>
<proteinExistence type="predicted"/>
<dbReference type="RefSeq" id="WP_157287695.1">
    <property type="nucleotide sequence ID" value="NZ_CP014504.1"/>
</dbReference>